<accession>A0A7R9QIS1</accession>
<comment type="subcellular location">
    <subcellularLocation>
        <location evidence="1">Membrane</location>
        <topology evidence="1">Multi-pass membrane protein</topology>
    </subcellularLocation>
</comment>
<dbReference type="InterPro" id="IPR020846">
    <property type="entry name" value="MFS_dom"/>
</dbReference>
<dbReference type="EMBL" id="CAJPVJ010002702">
    <property type="protein sequence ID" value="CAG2166676.1"/>
    <property type="molecule type" value="Genomic_DNA"/>
</dbReference>
<evidence type="ECO:0000313" key="8">
    <source>
        <dbReference type="Proteomes" id="UP000728032"/>
    </source>
</evidence>
<evidence type="ECO:0000313" key="7">
    <source>
        <dbReference type="EMBL" id="CAD7647324.1"/>
    </source>
</evidence>
<dbReference type="AlphaFoldDB" id="A0A7R9QIS1"/>
<feature type="transmembrane region" description="Helical" evidence="5">
    <location>
        <begin position="104"/>
        <end position="130"/>
    </location>
</feature>
<keyword evidence="8" id="KW-1185">Reference proteome</keyword>
<dbReference type="Pfam" id="PF00083">
    <property type="entry name" value="Sugar_tr"/>
    <property type="match status" value="2"/>
</dbReference>
<keyword evidence="4 5" id="KW-0472">Membrane</keyword>
<dbReference type="GO" id="GO:0016020">
    <property type="term" value="C:membrane"/>
    <property type="evidence" value="ECO:0007669"/>
    <property type="project" value="UniProtKB-SubCell"/>
</dbReference>
<feature type="transmembrane region" description="Helical" evidence="5">
    <location>
        <begin position="517"/>
        <end position="536"/>
    </location>
</feature>
<evidence type="ECO:0000256" key="2">
    <source>
        <dbReference type="ARBA" id="ARBA00022692"/>
    </source>
</evidence>
<dbReference type="InterPro" id="IPR005828">
    <property type="entry name" value="MFS_sugar_transport-like"/>
</dbReference>
<dbReference type="Gene3D" id="1.20.1250.20">
    <property type="entry name" value="MFS general substrate transporter like domains"/>
    <property type="match status" value="2"/>
</dbReference>
<evidence type="ECO:0000256" key="3">
    <source>
        <dbReference type="ARBA" id="ARBA00022989"/>
    </source>
</evidence>
<gene>
    <name evidence="7" type="ORF">ONB1V03_LOCUS6191</name>
</gene>
<feature type="domain" description="Major facilitator superfamily (MFS) profile" evidence="6">
    <location>
        <begin position="105"/>
        <end position="540"/>
    </location>
</feature>
<dbReference type="PANTHER" id="PTHR48021">
    <property type="match status" value="1"/>
</dbReference>
<feature type="transmembrane region" description="Helical" evidence="5">
    <location>
        <begin position="481"/>
        <end position="505"/>
    </location>
</feature>
<proteinExistence type="predicted"/>
<evidence type="ECO:0000259" key="6">
    <source>
        <dbReference type="PROSITE" id="PS50850"/>
    </source>
</evidence>
<dbReference type="SUPFAM" id="SSF103473">
    <property type="entry name" value="MFS general substrate transporter"/>
    <property type="match status" value="1"/>
</dbReference>
<dbReference type="InterPro" id="IPR036259">
    <property type="entry name" value="MFS_trans_sf"/>
</dbReference>
<evidence type="ECO:0000256" key="4">
    <source>
        <dbReference type="ARBA" id="ARBA00023136"/>
    </source>
</evidence>
<dbReference type="PANTHER" id="PTHR48021:SF1">
    <property type="entry name" value="GH07001P-RELATED"/>
    <property type="match status" value="1"/>
</dbReference>
<dbReference type="PRINTS" id="PR00171">
    <property type="entry name" value="SUGRTRNSPORT"/>
</dbReference>
<dbReference type="InterPro" id="IPR050549">
    <property type="entry name" value="MFS_Trehalose_Transporter"/>
</dbReference>
<name>A0A7R9QIS1_9ACAR</name>
<evidence type="ECO:0000256" key="1">
    <source>
        <dbReference type="ARBA" id="ARBA00004141"/>
    </source>
</evidence>
<organism evidence="7">
    <name type="scientific">Oppiella nova</name>
    <dbReference type="NCBI Taxonomy" id="334625"/>
    <lineage>
        <taxon>Eukaryota</taxon>
        <taxon>Metazoa</taxon>
        <taxon>Ecdysozoa</taxon>
        <taxon>Arthropoda</taxon>
        <taxon>Chelicerata</taxon>
        <taxon>Arachnida</taxon>
        <taxon>Acari</taxon>
        <taxon>Acariformes</taxon>
        <taxon>Sarcoptiformes</taxon>
        <taxon>Oribatida</taxon>
        <taxon>Brachypylina</taxon>
        <taxon>Oppioidea</taxon>
        <taxon>Oppiidae</taxon>
        <taxon>Oppiella</taxon>
    </lineage>
</organism>
<evidence type="ECO:0000256" key="5">
    <source>
        <dbReference type="SAM" id="Phobius"/>
    </source>
</evidence>
<dbReference type="GO" id="GO:0022857">
    <property type="term" value="F:transmembrane transporter activity"/>
    <property type="evidence" value="ECO:0007669"/>
    <property type="project" value="InterPro"/>
</dbReference>
<feature type="transmembrane region" description="Helical" evidence="5">
    <location>
        <begin position="452"/>
        <end position="474"/>
    </location>
</feature>
<feature type="transmembrane region" description="Helical" evidence="5">
    <location>
        <begin position="150"/>
        <end position="168"/>
    </location>
</feature>
<feature type="transmembrane region" description="Helical" evidence="5">
    <location>
        <begin position="175"/>
        <end position="192"/>
    </location>
</feature>
<reference evidence="7" key="1">
    <citation type="submission" date="2020-11" db="EMBL/GenBank/DDBJ databases">
        <authorList>
            <person name="Tran Van P."/>
        </authorList>
    </citation>
    <scope>NUCLEOTIDE SEQUENCE</scope>
</reference>
<keyword evidence="2 5" id="KW-0812">Transmembrane</keyword>
<feature type="transmembrane region" description="Helical" evidence="5">
    <location>
        <begin position="392"/>
        <end position="413"/>
    </location>
</feature>
<dbReference type="PROSITE" id="PS50850">
    <property type="entry name" value="MFS"/>
    <property type="match status" value="1"/>
</dbReference>
<feature type="transmembrane region" description="Helical" evidence="5">
    <location>
        <begin position="365"/>
        <end position="385"/>
    </location>
</feature>
<dbReference type="OrthoDB" id="6480153at2759"/>
<sequence length="681" mass="75463">MTELSDKQMTKLTVKVNTECKHSVHGLTSIDKANTIYVQTWRSPEGLGGYQCSHFNNLVCEKGTNLISLNMSSSVRKSVIYRRKSSFYGIDIEVSDHSDRKPSLLVYLAAFSALMGAICKGCVFGWSAPALDDLSRPDSVPQITDEDSNVKAWIGSIITLGALAGGLISGRRKALIFYGIPFTLGWILLIVAKSVSLIIVGRVVTGFCCGLVSGAYPDSWGINTFIFGSFLHWNHLAIVGMSAAITMTVLMVLMPESPVWLINRYQDSDLVMQSLIRLRQRDSDLLIELKELEKSVDTNPTNSYTNQTNSALSRWISQLKRPELYKPFIISLAVMFFQQASGISAVEFFTTEIFIEAGSSLRPSVATIIVGAAMVGATLVGSLLTDRLGRKILLIVSGVGYVVSAGLMGLYYYQYSPHTYTDVSNFTFNSAATMVAPVAEEHIVSTVGWLPIFSIILYVVAFSIGFGPIGWMLFPEITPSYAIGYVSSAVQSVHWLTAFACSYNFDIMEQTLTRFGTFWMFAAISVFSVVFVVLFVPETKGLSKDEITSMFAVNRRLEMKSTLFVVKSLVVVLMSVHNLDQILCQSFFIAGNPRPLYTPEVHTGYYDIWYPGYQHDNPKPWHYRGAVPFGLPLGGYAANGQPFGLTSYLVGRSRRDNHGWERVLRTRPSESWGRPRSSPDI</sequence>
<dbReference type="Proteomes" id="UP000728032">
    <property type="component" value="Unassembled WGS sequence"/>
</dbReference>
<protein>
    <recommendedName>
        <fullName evidence="6">Major facilitator superfamily (MFS) profile domain-containing protein</fullName>
    </recommendedName>
</protein>
<dbReference type="EMBL" id="OC917527">
    <property type="protein sequence ID" value="CAD7647324.1"/>
    <property type="molecule type" value="Genomic_DNA"/>
</dbReference>
<feature type="transmembrane region" description="Helical" evidence="5">
    <location>
        <begin position="233"/>
        <end position="254"/>
    </location>
</feature>
<dbReference type="InterPro" id="IPR003663">
    <property type="entry name" value="Sugar/inositol_transpt"/>
</dbReference>
<feature type="transmembrane region" description="Helical" evidence="5">
    <location>
        <begin position="324"/>
        <end position="345"/>
    </location>
</feature>
<keyword evidence="3 5" id="KW-1133">Transmembrane helix</keyword>